<dbReference type="RefSeq" id="WP_073148509.1">
    <property type="nucleotide sequence ID" value="NZ_FRAG01000014.1"/>
</dbReference>
<feature type="coiled-coil region" evidence="1">
    <location>
        <begin position="33"/>
        <end position="60"/>
    </location>
</feature>
<keyword evidence="2" id="KW-0812">Transmembrane</keyword>
<keyword evidence="2" id="KW-1133">Transmembrane helix</keyword>
<evidence type="ECO:0000313" key="4">
    <source>
        <dbReference type="Proteomes" id="UP000184465"/>
    </source>
</evidence>
<dbReference type="EMBL" id="FRAG01000014">
    <property type="protein sequence ID" value="SHJ89021.1"/>
    <property type="molecule type" value="Genomic_DNA"/>
</dbReference>
<sequence>MFKNKKILIASIIIILFAISLYYVYKGLNNETVRILEYANESLKTKVKELNQDIEKLKGIIGVYDKNIENLNRYLDSPIYQGNEEDQELLKDAYNFISSSKQFDNVLVFQLGPVRKETEGVYFIDFLTFENLDTQNIFDNLDTFFPTELLKQHVIRCYKENNSMKYEVID</sequence>
<evidence type="ECO:0000256" key="1">
    <source>
        <dbReference type="SAM" id="Coils"/>
    </source>
</evidence>
<evidence type="ECO:0000313" key="3">
    <source>
        <dbReference type="EMBL" id="SHJ89021.1"/>
    </source>
</evidence>
<dbReference type="Proteomes" id="UP000184465">
    <property type="component" value="Unassembled WGS sequence"/>
</dbReference>
<dbReference type="AlphaFoldDB" id="A0A1M6MZZ4"/>
<gene>
    <name evidence="3" type="ORF">SAMN02745912_01497</name>
</gene>
<organism evidence="3 4">
    <name type="scientific">Paramaledivibacter caminithermalis (strain DSM 15212 / CIP 107654 / DViRD3)</name>
    <name type="common">Clostridium caminithermale</name>
    <dbReference type="NCBI Taxonomy" id="1121301"/>
    <lineage>
        <taxon>Bacteria</taxon>
        <taxon>Bacillati</taxon>
        <taxon>Bacillota</taxon>
        <taxon>Clostridia</taxon>
        <taxon>Peptostreptococcales</taxon>
        <taxon>Caminicellaceae</taxon>
        <taxon>Paramaledivibacter</taxon>
    </lineage>
</organism>
<proteinExistence type="predicted"/>
<keyword evidence="4" id="KW-1185">Reference proteome</keyword>
<name>A0A1M6MZZ4_PARC5</name>
<protein>
    <submittedName>
        <fullName evidence="3">Uncharacterized protein</fullName>
    </submittedName>
</protein>
<feature type="transmembrane region" description="Helical" evidence="2">
    <location>
        <begin position="7"/>
        <end position="25"/>
    </location>
</feature>
<evidence type="ECO:0000256" key="2">
    <source>
        <dbReference type="SAM" id="Phobius"/>
    </source>
</evidence>
<keyword evidence="1" id="KW-0175">Coiled coil</keyword>
<reference evidence="4" key="1">
    <citation type="submission" date="2016-11" db="EMBL/GenBank/DDBJ databases">
        <authorList>
            <person name="Varghese N."/>
            <person name="Submissions S."/>
        </authorList>
    </citation>
    <scope>NUCLEOTIDE SEQUENCE [LARGE SCALE GENOMIC DNA]</scope>
    <source>
        <strain evidence="4">DSM 15212 / CIP 107654 / DViRD3</strain>
    </source>
</reference>
<keyword evidence="2" id="KW-0472">Membrane</keyword>
<dbReference type="OrthoDB" id="9940090at2"/>
<accession>A0A1M6MZZ4</accession>